<dbReference type="HOGENOM" id="CLU_3213454_0_0_4"/>
<dbReference type="EMBL" id="AP013060">
    <property type="protein sequence ID" value="BAN26426.1"/>
    <property type="molecule type" value="Genomic_DNA"/>
</dbReference>
<reference evidence="1 2" key="2">
    <citation type="journal article" date="2018" name="Int. J. Syst. Evol. Microbiol.">
        <title>Burkholderia insecticola sp. nov., a gut symbiotic bacterium of the bean bug Riptortus pedestris.</title>
        <authorList>
            <person name="Takeshita K."/>
            <person name="Tamaki H."/>
            <person name="Ohbayashi T."/>
            <person name="Meng X.-Y."/>
            <person name="Sone T."/>
            <person name="Mitani Y."/>
            <person name="Peeters C."/>
            <person name="Kikuchi Y."/>
            <person name="Vandamme P."/>
        </authorList>
    </citation>
    <scope>NUCLEOTIDE SEQUENCE [LARGE SCALE GENOMIC DNA]</scope>
    <source>
        <strain evidence="1">RPE64</strain>
    </source>
</reference>
<evidence type="ECO:0000313" key="1">
    <source>
        <dbReference type="EMBL" id="BAN26426.1"/>
    </source>
</evidence>
<reference evidence="1 2" key="1">
    <citation type="journal article" date="2013" name="Genome Announc.">
        <title>Complete Genome Sequence of Burkholderia sp. Strain RPE64, Bacterial Symbiont of the Bean Bug Riptortus pedestris.</title>
        <authorList>
            <person name="Shibata T.F."/>
            <person name="Maeda T."/>
            <person name="Nikoh N."/>
            <person name="Yamaguchi K."/>
            <person name="Oshima K."/>
            <person name="Hattori M."/>
            <person name="Nishiyama T."/>
            <person name="Hasebe M."/>
            <person name="Fukatsu T."/>
            <person name="Kikuchi Y."/>
            <person name="Shigenobu S."/>
        </authorList>
    </citation>
    <scope>NUCLEOTIDE SEQUENCE [LARGE SCALE GENOMIC DNA]</scope>
</reference>
<organism evidence="1 2">
    <name type="scientific">Caballeronia insecticola</name>
    <dbReference type="NCBI Taxonomy" id="758793"/>
    <lineage>
        <taxon>Bacteria</taxon>
        <taxon>Pseudomonadati</taxon>
        <taxon>Pseudomonadota</taxon>
        <taxon>Betaproteobacteria</taxon>
        <taxon>Burkholderiales</taxon>
        <taxon>Burkholderiaceae</taxon>
        <taxon>Caballeronia</taxon>
    </lineage>
</organism>
<accession>R4X1Z3</accession>
<dbReference type="AlphaFoldDB" id="R4X1Z3"/>
<name>R4X1Z3_9BURK</name>
<sequence>MIEAPKNEWMKAMHKMALGKKPQCSCRAGEAIGRARGKRKRIGR</sequence>
<dbReference type="KEGG" id="buo:BRPE64_CCDS03430"/>
<dbReference type="PATRIC" id="fig|758793.3.peg.4664"/>
<evidence type="ECO:0000313" key="2">
    <source>
        <dbReference type="Proteomes" id="UP000013966"/>
    </source>
</evidence>
<dbReference type="Proteomes" id="UP000013966">
    <property type="component" value="Chromosome 3"/>
</dbReference>
<proteinExistence type="predicted"/>
<protein>
    <submittedName>
        <fullName evidence="1">Uncharacterized protein</fullName>
    </submittedName>
</protein>
<keyword evidence="2" id="KW-1185">Reference proteome</keyword>
<gene>
    <name evidence="1" type="ORF">BRPE64_CCDS03430</name>
</gene>